<gene>
    <name evidence="7" type="ORF">M501DRAFT_1020138</name>
</gene>
<evidence type="ECO:0000256" key="1">
    <source>
        <dbReference type="ARBA" id="ARBA00022723"/>
    </source>
</evidence>
<dbReference type="InterPro" id="IPR013083">
    <property type="entry name" value="Znf_RING/FYVE/PHD"/>
</dbReference>
<evidence type="ECO:0000313" key="8">
    <source>
        <dbReference type="Proteomes" id="UP000799429"/>
    </source>
</evidence>
<feature type="compositionally biased region" description="Basic residues" evidence="5">
    <location>
        <begin position="1"/>
        <end position="11"/>
    </location>
</feature>
<dbReference type="InterPro" id="IPR052819">
    <property type="entry name" value="Chromatin_regulatory_protein"/>
</dbReference>
<feature type="compositionally biased region" description="Polar residues" evidence="5">
    <location>
        <begin position="663"/>
        <end position="683"/>
    </location>
</feature>
<dbReference type="InterPro" id="IPR019787">
    <property type="entry name" value="Znf_PHD-finger"/>
</dbReference>
<feature type="compositionally biased region" description="Polar residues" evidence="5">
    <location>
        <begin position="355"/>
        <end position="367"/>
    </location>
</feature>
<dbReference type="PANTHER" id="PTHR47636:SF1">
    <property type="entry name" value="TRANSCRIPTIONAL REGULATORY PROTEIN RCO1"/>
    <property type="match status" value="1"/>
</dbReference>
<dbReference type="Pfam" id="PF00628">
    <property type="entry name" value="PHD"/>
    <property type="match status" value="1"/>
</dbReference>
<sequence>MPSIRPTRKSSRTSSPFVRNNAESPAPPNDVKKERGQTSLDTWMEPPLRNPVPSFEDHGFERGGVVENMAPLGALPSNKLKAKLKSEAHRRPTMIKNGGFVAMHDVVGTPEPTPPIENRRSQSRRLEDPIPELPPTRRGEGEDDDDYVPKAPKSHSRSAKGTAAKQNSVAATTRPTTPHKLEANVQATSAPSVVPSPVSRKMLLAIVTEADRRARSNGDAELGEALKYMYEESAKDQALAGLLQSIVGRTLTEHQREAFQKRLKKARRRVRASHGSVRRNSSSVTASAEGSVTSPHSPSKASIIATPTTITPLARPATDISNSHSKSVPAPPSNFSSRTSRSLPQKLILTHKASNRSSPSLTSSEQAQVPYPSRHSATETHKMVSTRRNAYGGDDQAAGPAQAPVTTRAKKTRKSAAPRSTFKLDAHDSPPPPLPPLEPTLPPPASPQLGTGPEIESGPSGEPDRPAPRATAFESEEDSLSDPDQSILDNPPDGLEGDGVSPVTAPADDPPTSTRNSRQSSAARSSNHQSNKRLRADVDDDEEAALDKLRDEYKKNNTRKFDDTFPESDIRNEIPPPPYSAPRPPSAKALGKQPVVNGNSAKGPFPIPKSARVLGKQAAVNSNPVQGAPAVPPKSSSALRTQPVPSDANASVSPLSDVPDLSATPSRPTTPVNGGASQDSGDSLDSRPASSAGPSNAGPSHAGPSNDARPTRRQKAKSRTKMSPQKAAQPKPRIMVAGVPPSMERRYNTTVGISDNNNNEDRCYSCSGDGFLVCCDGCDFTFHYTCYDPPMNHHTLPDEFFCYRCQGLRKANDRPKKNDKQEKEKEKLKTPPRKNFTLFAALNKSLETTNPLVFQLDQSTRDCFEGVITGPDGEYLKPTEMKHLRNKTERTYDDDHTKLVDSEGNFILCSNCNKNVEDDRGPDFPRRPIIPCDYCAAKFHYDCLDPPLACRPWRDDHSGTRWKWRCPRHIEHKRVYGDVFDSIPVRAHKVRNFRDPNHVDVACPRGFRNDGNIEIYDDWDDDLVETPDERGFYNDDEAAGIVYRMPARGIVLNFIEKVHRDNMEIEAAMAAKAAAQAALAARRANNKRSREDEEVEAGPSTKRSREDAETEAGPSTKKRRLSNAATGSNITTAPGSLRAKQAALNMVQLAGMDAEIAAHTGEVDTLVSATIAEAPPSVIDALSALENENDKAVPEGLTPEKRAFLELLQANIAKMLNN</sequence>
<dbReference type="InterPro" id="IPR019786">
    <property type="entry name" value="Zinc_finger_PHD-type_CS"/>
</dbReference>
<dbReference type="PROSITE" id="PS50016">
    <property type="entry name" value="ZF_PHD_2"/>
    <property type="match status" value="1"/>
</dbReference>
<feature type="region of interest" description="Disordered" evidence="5">
    <location>
        <begin position="811"/>
        <end position="830"/>
    </location>
</feature>
<evidence type="ECO:0000256" key="4">
    <source>
        <dbReference type="PROSITE-ProRule" id="PRU00146"/>
    </source>
</evidence>
<feature type="compositionally biased region" description="Polar residues" evidence="5">
    <location>
        <begin position="164"/>
        <end position="176"/>
    </location>
</feature>
<keyword evidence="8" id="KW-1185">Reference proteome</keyword>
<feature type="compositionally biased region" description="Basic and acidic residues" evidence="5">
    <location>
        <begin position="545"/>
        <end position="572"/>
    </location>
</feature>
<keyword evidence="1" id="KW-0479">Metal-binding</keyword>
<dbReference type="OrthoDB" id="5876363at2759"/>
<dbReference type="Gene3D" id="3.30.40.10">
    <property type="entry name" value="Zinc/RING finger domain, C3HC4 (zinc finger)"/>
    <property type="match status" value="2"/>
</dbReference>
<feature type="compositionally biased region" description="Polar residues" evidence="5">
    <location>
        <begin position="1123"/>
        <end position="1134"/>
    </location>
</feature>
<evidence type="ECO:0000256" key="2">
    <source>
        <dbReference type="ARBA" id="ARBA00022771"/>
    </source>
</evidence>
<dbReference type="GO" id="GO:0032221">
    <property type="term" value="C:Rpd3S complex"/>
    <property type="evidence" value="ECO:0007669"/>
    <property type="project" value="TreeGrafter"/>
</dbReference>
<dbReference type="InterPro" id="IPR011011">
    <property type="entry name" value="Znf_FYVE_PHD"/>
</dbReference>
<dbReference type="SUPFAM" id="SSF57903">
    <property type="entry name" value="FYVE/PHD zinc finger"/>
    <property type="match status" value="2"/>
</dbReference>
<feature type="compositionally biased region" description="Polar residues" evidence="5">
    <location>
        <begin position="278"/>
        <end position="300"/>
    </location>
</feature>
<feature type="domain" description="PHD-type" evidence="6">
    <location>
        <begin position="760"/>
        <end position="808"/>
    </location>
</feature>
<feature type="compositionally biased region" description="Basic and acidic residues" evidence="5">
    <location>
        <begin position="811"/>
        <end position="829"/>
    </location>
</feature>
<feature type="compositionally biased region" description="Low complexity" evidence="5">
    <location>
        <begin position="392"/>
        <end position="404"/>
    </location>
</feature>
<organism evidence="7 8">
    <name type="scientific">Patellaria atrata CBS 101060</name>
    <dbReference type="NCBI Taxonomy" id="1346257"/>
    <lineage>
        <taxon>Eukaryota</taxon>
        <taxon>Fungi</taxon>
        <taxon>Dikarya</taxon>
        <taxon>Ascomycota</taxon>
        <taxon>Pezizomycotina</taxon>
        <taxon>Dothideomycetes</taxon>
        <taxon>Dothideomycetes incertae sedis</taxon>
        <taxon>Patellariales</taxon>
        <taxon>Patellariaceae</taxon>
        <taxon>Patellaria</taxon>
    </lineage>
</organism>
<feature type="compositionally biased region" description="Basic and acidic residues" evidence="5">
    <location>
        <begin position="117"/>
        <end position="128"/>
    </location>
</feature>
<feature type="compositionally biased region" description="Low complexity" evidence="5">
    <location>
        <begin position="512"/>
        <end position="529"/>
    </location>
</feature>
<accession>A0A9P4S323</accession>
<dbReference type="AlphaFoldDB" id="A0A9P4S323"/>
<feature type="region of interest" description="Disordered" evidence="5">
    <location>
        <begin position="264"/>
        <end position="734"/>
    </location>
</feature>
<dbReference type="InterPro" id="IPR001965">
    <property type="entry name" value="Znf_PHD"/>
</dbReference>
<comment type="caution">
    <text evidence="7">The sequence shown here is derived from an EMBL/GenBank/DDBJ whole genome shotgun (WGS) entry which is preliminary data.</text>
</comment>
<dbReference type="EMBL" id="MU006111">
    <property type="protein sequence ID" value="KAF2835144.1"/>
    <property type="molecule type" value="Genomic_DNA"/>
</dbReference>
<feature type="compositionally biased region" description="Basic residues" evidence="5">
    <location>
        <begin position="711"/>
        <end position="720"/>
    </location>
</feature>
<evidence type="ECO:0000256" key="5">
    <source>
        <dbReference type="SAM" id="MobiDB-lite"/>
    </source>
</evidence>
<dbReference type="CDD" id="cd15534">
    <property type="entry name" value="PHD2_PHF12_Rco1"/>
    <property type="match status" value="1"/>
</dbReference>
<evidence type="ECO:0000256" key="3">
    <source>
        <dbReference type="ARBA" id="ARBA00022833"/>
    </source>
</evidence>
<protein>
    <recommendedName>
        <fullName evidence="6">PHD-type domain-containing protein</fullName>
    </recommendedName>
</protein>
<evidence type="ECO:0000259" key="6">
    <source>
        <dbReference type="PROSITE" id="PS50016"/>
    </source>
</evidence>
<dbReference type="Proteomes" id="UP000799429">
    <property type="component" value="Unassembled WGS sequence"/>
</dbReference>
<feature type="compositionally biased region" description="Pro residues" evidence="5">
    <location>
        <begin position="574"/>
        <end position="585"/>
    </location>
</feature>
<dbReference type="PROSITE" id="PS01359">
    <property type="entry name" value="ZF_PHD_1"/>
    <property type="match status" value="1"/>
</dbReference>
<dbReference type="PANTHER" id="PTHR47636">
    <property type="entry name" value="TRANSCRIPTIONAL REGULATORY PROTEIN RCO1"/>
    <property type="match status" value="1"/>
</dbReference>
<feature type="region of interest" description="Disordered" evidence="5">
    <location>
        <begin position="83"/>
        <end position="194"/>
    </location>
</feature>
<reference evidence="7" key="1">
    <citation type="journal article" date="2020" name="Stud. Mycol.">
        <title>101 Dothideomycetes genomes: a test case for predicting lifestyles and emergence of pathogens.</title>
        <authorList>
            <person name="Haridas S."/>
            <person name="Albert R."/>
            <person name="Binder M."/>
            <person name="Bloem J."/>
            <person name="Labutti K."/>
            <person name="Salamov A."/>
            <person name="Andreopoulos B."/>
            <person name="Baker S."/>
            <person name="Barry K."/>
            <person name="Bills G."/>
            <person name="Bluhm B."/>
            <person name="Cannon C."/>
            <person name="Castanera R."/>
            <person name="Culley D."/>
            <person name="Daum C."/>
            <person name="Ezra D."/>
            <person name="Gonzalez J."/>
            <person name="Henrissat B."/>
            <person name="Kuo A."/>
            <person name="Liang C."/>
            <person name="Lipzen A."/>
            <person name="Lutzoni F."/>
            <person name="Magnuson J."/>
            <person name="Mondo S."/>
            <person name="Nolan M."/>
            <person name="Ohm R."/>
            <person name="Pangilinan J."/>
            <person name="Park H.-J."/>
            <person name="Ramirez L."/>
            <person name="Alfaro M."/>
            <person name="Sun H."/>
            <person name="Tritt A."/>
            <person name="Yoshinaga Y."/>
            <person name="Zwiers L.-H."/>
            <person name="Turgeon B."/>
            <person name="Goodwin S."/>
            <person name="Spatafora J."/>
            <person name="Crous P."/>
            <person name="Grigoriev I."/>
        </authorList>
    </citation>
    <scope>NUCLEOTIDE SEQUENCE</scope>
    <source>
        <strain evidence="7">CBS 101060</strain>
    </source>
</reference>
<dbReference type="SMART" id="SM00249">
    <property type="entry name" value="PHD"/>
    <property type="match status" value="2"/>
</dbReference>
<feature type="compositionally biased region" description="Low complexity" evidence="5">
    <location>
        <begin position="303"/>
        <end position="318"/>
    </location>
</feature>
<dbReference type="GO" id="GO:0008270">
    <property type="term" value="F:zinc ion binding"/>
    <property type="evidence" value="ECO:0007669"/>
    <property type="project" value="UniProtKB-KW"/>
</dbReference>
<feature type="compositionally biased region" description="Polar residues" evidence="5">
    <location>
        <begin position="634"/>
        <end position="654"/>
    </location>
</feature>
<evidence type="ECO:0000313" key="7">
    <source>
        <dbReference type="EMBL" id="KAF2835144.1"/>
    </source>
</evidence>
<feature type="region of interest" description="Disordered" evidence="5">
    <location>
        <begin position="1082"/>
        <end position="1134"/>
    </location>
</feature>
<proteinExistence type="predicted"/>
<keyword evidence="3" id="KW-0862">Zinc</keyword>
<dbReference type="GO" id="GO:0006357">
    <property type="term" value="P:regulation of transcription by RNA polymerase II"/>
    <property type="evidence" value="ECO:0007669"/>
    <property type="project" value="TreeGrafter"/>
</dbReference>
<feature type="region of interest" description="Disordered" evidence="5">
    <location>
        <begin position="1"/>
        <end position="60"/>
    </location>
</feature>
<feature type="compositionally biased region" description="Pro residues" evidence="5">
    <location>
        <begin position="429"/>
        <end position="446"/>
    </location>
</feature>
<name>A0A9P4S323_9PEZI</name>
<keyword evidence="2 4" id="KW-0863">Zinc-finger</keyword>
<feature type="compositionally biased region" description="Low complexity" evidence="5">
    <location>
        <begin position="686"/>
        <end position="705"/>
    </location>
</feature>
<feature type="compositionally biased region" description="Polar residues" evidence="5">
    <location>
        <begin position="333"/>
        <end position="343"/>
    </location>
</feature>